<gene>
    <name evidence="1" type="primary">RPL14</name>
</gene>
<keyword evidence="1" id="KW-0687">Ribonucleoprotein</keyword>
<protein>
    <submittedName>
        <fullName evidence="1">Ribosomal protein L14</fullName>
    </submittedName>
</protein>
<dbReference type="CDD" id="cd23702">
    <property type="entry name" value="eL14"/>
    <property type="match status" value="1"/>
</dbReference>
<evidence type="ECO:0000313" key="1">
    <source>
        <dbReference type="EMBL" id="ACI87877.1"/>
    </source>
</evidence>
<dbReference type="EMBL" id="FJ008720">
    <property type="protein sequence ID" value="ACI87877.1"/>
    <property type="molecule type" value="Genomic_DNA"/>
</dbReference>
<organism evidence="1">
    <name type="scientific">Antonospora locustae</name>
    <name type="common">Microsporidian parasite</name>
    <name type="synonym">Nosema locustae</name>
    <dbReference type="NCBI Taxonomy" id="278021"/>
    <lineage>
        <taxon>Eukaryota</taxon>
        <taxon>Fungi</taxon>
        <taxon>Fungi incertae sedis</taxon>
        <taxon>Microsporidia</taxon>
        <taxon>Antonospora</taxon>
    </lineage>
</organism>
<sequence length="108" mass="12663">MAKNFVQVGRLATPRFLAQRNILYVITDIQDDSMVIVQDAQGTRKLVSVKSLHLMDDVVEIHRDMSVEEVSKKIPQQKEEEVSENDFERFKRELRTEIEEEVLRSRGF</sequence>
<dbReference type="GO" id="GO:0005840">
    <property type="term" value="C:ribosome"/>
    <property type="evidence" value="ECO:0007669"/>
    <property type="project" value="UniProtKB-KW"/>
</dbReference>
<reference evidence="1" key="1">
    <citation type="journal article" date="2008" name="Curr. Biol.">
        <title>Microsporidia evolved from ancestral sexual fungi.</title>
        <authorList>
            <person name="Lee S.C."/>
            <person name="Corradi N."/>
            <person name="Byrnes E.J.III."/>
            <person name="Torres-Martinez S."/>
            <person name="Dietrich F.S."/>
            <person name="Keeling P.J."/>
            <person name="Heitman J."/>
        </authorList>
    </citation>
    <scope>NUCLEOTIDE SEQUENCE</scope>
</reference>
<name>B6UKY2_ANTLO</name>
<dbReference type="Gene3D" id="2.30.30.30">
    <property type="match status" value="1"/>
</dbReference>
<dbReference type="AlphaFoldDB" id="B6UKY2"/>
<accession>B6UKY2</accession>
<keyword evidence="1" id="KW-0689">Ribosomal protein</keyword>
<proteinExistence type="predicted"/>
<dbReference type="InterPro" id="IPR014722">
    <property type="entry name" value="Rib_uL2_dom2"/>
</dbReference>